<feature type="transmembrane region" description="Helical" evidence="1">
    <location>
        <begin position="60"/>
        <end position="81"/>
    </location>
</feature>
<sequence>MLPILAASNFLDGIQSVLSGNARGCGWQKIGAFVNLGSYYIVGIPAAIVLAFVLDIGGKGLWLGIICALIVQVFSLMIITIRTDWEKEAKKATDRVYDSVTPESIVT</sequence>
<evidence type="ECO:0008006" key="3">
    <source>
        <dbReference type="Google" id="ProtNLM"/>
    </source>
</evidence>
<dbReference type="PANTHER" id="PTHR11206">
    <property type="entry name" value="MULTIDRUG RESISTANCE PROTEIN"/>
    <property type="match status" value="1"/>
</dbReference>
<feature type="transmembrane region" description="Helical" evidence="1">
    <location>
        <begin position="33"/>
        <end position="54"/>
    </location>
</feature>
<proteinExistence type="evidence at transcript level"/>
<reference evidence="2" key="1">
    <citation type="submission" date="2012-05" db="EMBL/GenBank/DDBJ databases">
        <authorList>
            <person name="Krishnakumar V."/>
            <person name="Cheung F."/>
            <person name="Xiao Y."/>
            <person name="Chan A."/>
            <person name="Moskal W.A."/>
            <person name="Town C.D."/>
        </authorList>
    </citation>
    <scope>NUCLEOTIDE SEQUENCE</scope>
</reference>
<evidence type="ECO:0000313" key="2">
    <source>
        <dbReference type="EMBL" id="AFK35865.1"/>
    </source>
</evidence>
<protein>
    <recommendedName>
        <fullName evidence="3">Polysaccharide biosynthesis protein C-terminal domain-containing protein</fullName>
    </recommendedName>
</protein>
<name>I3S6H3_LOTJA</name>
<dbReference type="AlphaFoldDB" id="I3S6H3"/>
<organism evidence="2">
    <name type="scientific">Lotus japonicus</name>
    <name type="common">Lotus corniculatus var. japonicus</name>
    <dbReference type="NCBI Taxonomy" id="34305"/>
    <lineage>
        <taxon>Eukaryota</taxon>
        <taxon>Viridiplantae</taxon>
        <taxon>Streptophyta</taxon>
        <taxon>Embryophyta</taxon>
        <taxon>Tracheophyta</taxon>
        <taxon>Spermatophyta</taxon>
        <taxon>Magnoliopsida</taxon>
        <taxon>eudicotyledons</taxon>
        <taxon>Gunneridae</taxon>
        <taxon>Pentapetalae</taxon>
        <taxon>rosids</taxon>
        <taxon>fabids</taxon>
        <taxon>Fabales</taxon>
        <taxon>Fabaceae</taxon>
        <taxon>Papilionoideae</taxon>
        <taxon>50 kb inversion clade</taxon>
        <taxon>NPAAA clade</taxon>
        <taxon>Hologalegina</taxon>
        <taxon>robinioid clade</taxon>
        <taxon>Loteae</taxon>
        <taxon>Lotus</taxon>
    </lineage>
</organism>
<keyword evidence="1" id="KW-1133">Transmembrane helix</keyword>
<keyword evidence="1" id="KW-0472">Membrane</keyword>
<accession>I3S6H3</accession>
<dbReference type="EMBL" id="BT136070">
    <property type="protein sequence ID" value="AFK35865.1"/>
    <property type="molecule type" value="mRNA"/>
</dbReference>
<keyword evidence="1" id="KW-0812">Transmembrane</keyword>
<evidence type="ECO:0000256" key="1">
    <source>
        <dbReference type="SAM" id="Phobius"/>
    </source>
</evidence>